<dbReference type="InterPro" id="IPR008250">
    <property type="entry name" value="ATPase_P-typ_transduc_dom_A_sf"/>
</dbReference>
<keyword evidence="7" id="KW-0813">Transport</keyword>
<dbReference type="InterPro" id="IPR018303">
    <property type="entry name" value="ATPase_P-typ_P_site"/>
</dbReference>
<name>A0ABR4TDB5_CLOHA</name>
<feature type="transmembrane region" description="Helical" evidence="14">
    <location>
        <begin position="122"/>
        <end position="142"/>
    </location>
</feature>
<dbReference type="InterPro" id="IPR036412">
    <property type="entry name" value="HAD-like_sf"/>
</dbReference>
<keyword evidence="6 14" id="KW-0547">Nucleotide-binding</keyword>
<dbReference type="RefSeq" id="WP_039229540.1">
    <property type="nucleotide sequence ID" value="NZ_JENX01000080.1"/>
</dbReference>
<keyword evidence="9" id="KW-1278">Translocase</keyword>
<dbReference type="CDD" id="cd02094">
    <property type="entry name" value="P-type_ATPase_Cu-like"/>
    <property type="match status" value="1"/>
</dbReference>
<evidence type="ECO:0000256" key="1">
    <source>
        <dbReference type="ARBA" id="ARBA00004127"/>
    </source>
</evidence>
<feature type="transmembrane region" description="Helical" evidence="14">
    <location>
        <begin position="372"/>
        <end position="394"/>
    </location>
</feature>
<protein>
    <recommendedName>
        <fullName evidence="3">P-type Cu(+) transporter</fullName>
        <ecNumber evidence="3">7.2.2.8</ecNumber>
    </recommendedName>
</protein>
<keyword evidence="11" id="KW-0186">Copper</keyword>
<dbReference type="Pfam" id="PF00403">
    <property type="entry name" value="HMA"/>
    <property type="match status" value="1"/>
</dbReference>
<organism evidence="16 17">
    <name type="scientific">Clostridium haemolyticum NCTC 9693</name>
    <dbReference type="NCBI Taxonomy" id="1443114"/>
    <lineage>
        <taxon>Bacteria</taxon>
        <taxon>Bacillati</taxon>
        <taxon>Bacillota</taxon>
        <taxon>Clostridia</taxon>
        <taxon>Eubacteriales</taxon>
        <taxon>Clostridiaceae</taxon>
        <taxon>Clostridium</taxon>
    </lineage>
</organism>
<dbReference type="PROSITE" id="PS50846">
    <property type="entry name" value="HMA_2"/>
    <property type="match status" value="1"/>
</dbReference>
<evidence type="ECO:0000256" key="5">
    <source>
        <dbReference type="ARBA" id="ARBA00022723"/>
    </source>
</evidence>
<comment type="subcellular location">
    <subcellularLocation>
        <location evidence="14">Cell membrane</location>
    </subcellularLocation>
    <subcellularLocation>
        <location evidence="1">Endomembrane system</location>
        <topology evidence="1">Multi-pass membrane protein</topology>
    </subcellularLocation>
</comment>
<evidence type="ECO:0000313" key="17">
    <source>
        <dbReference type="Proteomes" id="UP000027937"/>
    </source>
</evidence>
<dbReference type="Proteomes" id="UP000027937">
    <property type="component" value="Unassembled WGS sequence"/>
</dbReference>
<dbReference type="Gene3D" id="2.70.150.10">
    <property type="entry name" value="Calcium-transporting ATPase, cytoplasmic transduction domain A"/>
    <property type="match status" value="1"/>
</dbReference>
<evidence type="ECO:0000256" key="12">
    <source>
        <dbReference type="ARBA" id="ARBA00023136"/>
    </source>
</evidence>
<sequence length="743" mass="80325">MDKTLSIQGMTCTACAKAIEKISKKTNGVIDANVNFASEKLYLKYDENVVSKEEIINAIKKAGYMATEKEDSVDLNTKKKDKEIEIMWRNFLYSAIFAIPLLIISMGHMIGMHLPKIIDPMLNPLNFALIQFILVLPCIYNGRKFYKIGLKTLFKGSPNMDSLIAIGSGAAIIYGLFATFKIATGHTEYTMDLYFESAATIITLISLGKYLETKSKGRTSEAIKKLMGLAPKTALILQNGEEVNIPIEEVEIGDIVVVKPGDKIPVDGVVIEGNSSIDESMLTGESMPSEKTINDKIYGATINKNGYLKFKAIKVGKDTALSQIIDLVEKAQGSKAPIARLADIISSYFVPTVIVIAIISAISWYIAGKDTIFSLTIFISVLVIACPCALGLATPTAIMVSSGKGAENGVLIKSGEALETAHKINTIVFDKTGTITEGKPEVTNVITSEGFEEDYLIQLVASAEKASEHPLGEAIVKYAKEKEISLIDVKSFKSITGKGIEVVINNKTIIVGNKRLMNERKVLIDKLEEKFQLLSAEGKTPMYVSVDGNISGIIAVADVIKKNSKIAIERLQKMGIRTIMITGDNEKTAMAIAKQAGIDKVLAEVMPQDKANNVKRIQEKGEIVAMVGDGINDAPALVQSNVGIAIGSGTDIAMESADIILIKNDILDVVTAVQLSKVTIKNIKENLFWAFGYNILGIPIAAGILTLFGGPKLNPMIAAAAMSLSSVSVLMNALRLKKFKIDI</sequence>
<gene>
    <name evidence="16" type="ORF">Z960_10635</name>
</gene>
<dbReference type="CDD" id="cd00371">
    <property type="entry name" value="HMA"/>
    <property type="match status" value="1"/>
</dbReference>
<dbReference type="PANTHER" id="PTHR43520:SF8">
    <property type="entry name" value="P-TYPE CU(+) TRANSPORTER"/>
    <property type="match status" value="1"/>
</dbReference>
<keyword evidence="5 14" id="KW-0479">Metal-binding</keyword>
<dbReference type="Gene3D" id="3.30.70.100">
    <property type="match status" value="1"/>
</dbReference>
<dbReference type="SUPFAM" id="SSF55008">
    <property type="entry name" value="HMA, heavy metal-associated domain"/>
    <property type="match status" value="1"/>
</dbReference>
<dbReference type="InterPro" id="IPR001757">
    <property type="entry name" value="P_typ_ATPase"/>
</dbReference>
<keyword evidence="14" id="KW-1003">Cell membrane</keyword>
<evidence type="ECO:0000256" key="4">
    <source>
        <dbReference type="ARBA" id="ARBA00022692"/>
    </source>
</evidence>
<proteinExistence type="inferred from homology"/>
<reference evidence="16 17" key="1">
    <citation type="submission" date="2014-02" db="EMBL/GenBank/DDBJ databases">
        <title>Plasmidome dynamics in the species complex Clostridium novyi sensu lato converts strains of independent lineages into distinctly different pathogens.</title>
        <authorList>
            <person name="Skarin H."/>
            <person name="Segerman B."/>
        </authorList>
    </citation>
    <scope>NUCLEOTIDE SEQUENCE [LARGE SCALE GENOMIC DNA]</scope>
    <source>
        <strain evidence="16 17">NCTC 9693</strain>
    </source>
</reference>
<dbReference type="SUPFAM" id="SSF81653">
    <property type="entry name" value="Calcium ATPase, transduction domain A"/>
    <property type="match status" value="1"/>
</dbReference>
<keyword evidence="17" id="KW-1185">Reference proteome</keyword>
<evidence type="ECO:0000256" key="11">
    <source>
        <dbReference type="ARBA" id="ARBA00023008"/>
    </source>
</evidence>
<dbReference type="InterPro" id="IPR023299">
    <property type="entry name" value="ATPase_P-typ_cyto_dom_N"/>
</dbReference>
<evidence type="ECO:0000256" key="10">
    <source>
        <dbReference type="ARBA" id="ARBA00022989"/>
    </source>
</evidence>
<dbReference type="Pfam" id="PF00122">
    <property type="entry name" value="E1-E2_ATPase"/>
    <property type="match status" value="1"/>
</dbReference>
<dbReference type="SUPFAM" id="SSF81665">
    <property type="entry name" value="Calcium ATPase, transmembrane domain M"/>
    <property type="match status" value="1"/>
</dbReference>
<dbReference type="Pfam" id="PF00702">
    <property type="entry name" value="Hydrolase"/>
    <property type="match status" value="1"/>
</dbReference>
<dbReference type="PROSITE" id="PS00154">
    <property type="entry name" value="ATPASE_E1_E2"/>
    <property type="match status" value="1"/>
</dbReference>
<feature type="transmembrane region" description="Helical" evidence="14">
    <location>
        <begin position="687"/>
        <end position="710"/>
    </location>
</feature>
<feature type="domain" description="HMA" evidence="15">
    <location>
        <begin position="1"/>
        <end position="67"/>
    </location>
</feature>
<feature type="transmembrane region" description="Helical" evidence="14">
    <location>
        <begin position="716"/>
        <end position="734"/>
    </location>
</feature>
<dbReference type="SFLD" id="SFLDF00027">
    <property type="entry name" value="p-type_atpase"/>
    <property type="match status" value="1"/>
</dbReference>
<accession>A0ABR4TDB5</accession>
<dbReference type="InterPro" id="IPR059000">
    <property type="entry name" value="ATPase_P-type_domA"/>
</dbReference>
<evidence type="ECO:0000256" key="2">
    <source>
        <dbReference type="ARBA" id="ARBA00006024"/>
    </source>
</evidence>
<dbReference type="EMBL" id="JENX01000080">
    <property type="protein sequence ID" value="KEI16071.1"/>
    <property type="molecule type" value="Genomic_DNA"/>
</dbReference>
<evidence type="ECO:0000256" key="6">
    <source>
        <dbReference type="ARBA" id="ARBA00022741"/>
    </source>
</evidence>
<evidence type="ECO:0000256" key="13">
    <source>
        <dbReference type="ARBA" id="ARBA00049289"/>
    </source>
</evidence>
<feature type="transmembrane region" description="Helical" evidence="14">
    <location>
        <begin position="194"/>
        <end position="211"/>
    </location>
</feature>
<dbReference type="EC" id="7.2.2.8" evidence="3"/>
<evidence type="ECO:0000259" key="15">
    <source>
        <dbReference type="PROSITE" id="PS50846"/>
    </source>
</evidence>
<dbReference type="InterPro" id="IPR023214">
    <property type="entry name" value="HAD_sf"/>
</dbReference>
<dbReference type="InterPro" id="IPR044492">
    <property type="entry name" value="P_typ_ATPase_HD_dom"/>
</dbReference>
<feature type="transmembrane region" description="Helical" evidence="14">
    <location>
        <begin position="163"/>
        <end position="182"/>
    </location>
</feature>
<keyword evidence="10 14" id="KW-1133">Transmembrane helix</keyword>
<keyword evidence="8 14" id="KW-0067">ATP-binding</keyword>
<feature type="transmembrane region" description="Helical" evidence="14">
    <location>
        <begin position="345"/>
        <end position="366"/>
    </location>
</feature>
<evidence type="ECO:0000313" key="16">
    <source>
        <dbReference type="EMBL" id="KEI16071.1"/>
    </source>
</evidence>
<evidence type="ECO:0000256" key="7">
    <source>
        <dbReference type="ARBA" id="ARBA00022796"/>
    </source>
</evidence>
<dbReference type="NCBIfam" id="TIGR01525">
    <property type="entry name" value="ATPase-IB_hvy"/>
    <property type="match status" value="1"/>
</dbReference>
<dbReference type="Gene3D" id="3.40.1110.10">
    <property type="entry name" value="Calcium-transporting ATPase, cytoplasmic domain N"/>
    <property type="match status" value="1"/>
</dbReference>
<keyword evidence="7" id="KW-0406">Ion transport</keyword>
<dbReference type="NCBIfam" id="TIGR01494">
    <property type="entry name" value="ATPase_P-type"/>
    <property type="match status" value="1"/>
</dbReference>
<keyword evidence="4 14" id="KW-0812">Transmembrane</keyword>
<dbReference type="Gene3D" id="3.40.50.1000">
    <property type="entry name" value="HAD superfamily/HAD-like"/>
    <property type="match status" value="1"/>
</dbReference>
<comment type="caution">
    <text evidence="16">The sequence shown here is derived from an EMBL/GenBank/DDBJ whole genome shotgun (WGS) entry which is preliminary data.</text>
</comment>
<dbReference type="PANTHER" id="PTHR43520">
    <property type="entry name" value="ATP7, ISOFORM B"/>
    <property type="match status" value="1"/>
</dbReference>
<evidence type="ECO:0000256" key="9">
    <source>
        <dbReference type="ARBA" id="ARBA00022967"/>
    </source>
</evidence>
<evidence type="ECO:0000256" key="14">
    <source>
        <dbReference type="RuleBase" id="RU362081"/>
    </source>
</evidence>
<evidence type="ECO:0000256" key="8">
    <source>
        <dbReference type="ARBA" id="ARBA00022840"/>
    </source>
</evidence>
<feature type="transmembrane region" description="Helical" evidence="14">
    <location>
        <begin position="90"/>
        <end position="110"/>
    </location>
</feature>
<dbReference type="InterPro" id="IPR023298">
    <property type="entry name" value="ATPase_P-typ_TM_dom_sf"/>
</dbReference>
<keyword evidence="12 14" id="KW-0472">Membrane</keyword>
<dbReference type="SUPFAM" id="SSF56784">
    <property type="entry name" value="HAD-like"/>
    <property type="match status" value="1"/>
</dbReference>
<dbReference type="InterPro" id="IPR036163">
    <property type="entry name" value="HMA_dom_sf"/>
</dbReference>
<keyword evidence="7" id="KW-0187">Copper transport</keyword>
<evidence type="ECO:0000256" key="3">
    <source>
        <dbReference type="ARBA" id="ARBA00012517"/>
    </source>
</evidence>
<dbReference type="SFLD" id="SFLDS00003">
    <property type="entry name" value="Haloacid_Dehalogenase"/>
    <property type="match status" value="1"/>
</dbReference>
<dbReference type="PRINTS" id="PR00119">
    <property type="entry name" value="CATATPASE"/>
</dbReference>
<dbReference type="InterPro" id="IPR027256">
    <property type="entry name" value="P-typ_ATPase_IB"/>
</dbReference>
<comment type="similarity">
    <text evidence="2 14">Belongs to the cation transport ATPase (P-type) (TC 3.A.3) family. Type IB subfamily.</text>
</comment>
<dbReference type="NCBIfam" id="TIGR01511">
    <property type="entry name" value="ATPase-IB1_Cu"/>
    <property type="match status" value="1"/>
</dbReference>
<dbReference type="SFLD" id="SFLDG00002">
    <property type="entry name" value="C1.7:_P-type_atpase_like"/>
    <property type="match status" value="1"/>
</dbReference>
<dbReference type="PRINTS" id="PR00943">
    <property type="entry name" value="CUATPASE"/>
</dbReference>
<comment type="catalytic activity">
    <reaction evidence="13">
        <text>Cu(+)(in) + ATP + H2O = Cu(+)(out) + ADP + phosphate + H(+)</text>
        <dbReference type="Rhea" id="RHEA:25792"/>
        <dbReference type="ChEBI" id="CHEBI:15377"/>
        <dbReference type="ChEBI" id="CHEBI:15378"/>
        <dbReference type="ChEBI" id="CHEBI:30616"/>
        <dbReference type="ChEBI" id="CHEBI:43474"/>
        <dbReference type="ChEBI" id="CHEBI:49552"/>
        <dbReference type="ChEBI" id="CHEBI:456216"/>
        <dbReference type="EC" id="7.2.2.8"/>
    </reaction>
</comment>
<dbReference type="InterPro" id="IPR006121">
    <property type="entry name" value="HMA_dom"/>
</dbReference>